<dbReference type="Proteomes" id="UP001055658">
    <property type="component" value="Chromosome"/>
</dbReference>
<accession>A0ABY4VBH3</accession>
<gene>
    <name evidence="2" type="ORF">MJO52_11905</name>
</gene>
<dbReference type="RefSeq" id="WP_252081881.1">
    <property type="nucleotide sequence ID" value="NZ_CP092418.1"/>
</dbReference>
<keyword evidence="3" id="KW-1185">Reference proteome</keyword>
<evidence type="ECO:0000313" key="2">
    <source>
        <dbReference type="EMBL" id="USD19787.1"/>
    </source>
</evidence>
<proteinExistence type="predicted"/>
<name>A0ABY4VBH3_9GAMM</name>
<keyword evidence="1" id="KW-0175">Coiled coil</keyword>
<dbReference type="EMBL" id="CP092418">
    <property type="protein sequence ID" value="USD19787.1"/>
    <property type="molecule type" value="Genomic_DNA"/>
</dbReference>
<evidence type="ECO:0000256" key="1">
    <source>
        <dbReference type="SAM" id="Coils"/>
    </source>
</evidence>
<feature type="coiled-coil region" evidence="1">
    <location>
        <begin position="52"/>
        <end position="79"/>
    </location>
</feature>
<organism evidence="2 3">
    <name type="scientific">Microbulbifer variabilis</name>
    <dbReference type="NCBI Taxonomy" id="266805"/>
    <lineage>
        <taxon>Bacteria</taxon>
        <taxon>Pseudomonadati</taxon>
        <taxon>Pseudomonadota</taxon>
        <taxon>Gammaproteobacteria</taxon>
        <taxon>Cellvibrionales</taxon>
        <taxon>Microbulbiferaceae</taxon>
        <taxon>Microbulbifer</taxon>
    </lineage>
</organism>
<reference evidence="2" key="1">
    <citation type="submission" date="2022-02" db="EMBL/GenBank/DDBJ databases">
        <title>Coral-associated bacteria.</title>
        <authorList>
            <person name="Tang K."/>
            <person name="Wang X."/>
        </authorList>
    </citation>
    <scope>NUCLEOTIDE SEQUENCE</scope>
    <source>
        <strain evidence="2">SCSIO 43006</strain>
    </source>
</reference>
<protein>
    <submittedName>
        <fullName evidence="2">Uncharacterized protein</fullName>
    </submittedName>
</protein>
<sequence>MSNPSLLKLGINCLPDLIATATDPHSEDHRRNCLAWYLLCTRTRYEIGQWLKKQSRGMAEDMRSRLNRLKQQVWEMRREAEAL</sequence>
<evidence type="ECO:0000313" key="3">
    <source>
        <dbReference type="Proteomes" id="UP001055658"/>
    </source>
</evidence>